<gene>
    <name evidence="2" type="ORF">G6N76_11265</name>
</gene>
<dbReference type="EMBL" id="JAAKZH010000003">
    <property type="protein sequence ID" value="NGO64252.1"/>
    <property type="molecule type" value="Genomic_DNA"/>
</dbReference>
<keyword evidence="3" id="KW-1185">Reference proteome</keyword>
<dbReference type="Proteomes" id="UP000477849">
    <property type="component" value="Unassembled WGS sequence"/>
</dbReference>
<protein>
    <submittedName>
        <fullName evidence="2">Uncharacterized protein</fullName>
    </submittedName>
</protein>
<feature type="transmembrane region" description="Helical" evidence="1">
    <location>
        <begin position="47"/>
        <end position="68"/>
    </location>
</feature>
<sequence>MIRIKKSAHLSPVRGFDSGWQSVQIAPWSASEVKRLEDDDFEGIRNWAIILLFLSLMMIPFGSVAWLLA</sequence>
<accession>A0A6M1RSA9</accession>
<name>A0A6M1RSA9_9HYPH</name>
<dbReference type="RefSeq" id="WP_163905172.1">
    <property type="nucleotide sequence ID" value="NZ_CP048427.1"/>
</dbReference>
<evidence type="ECO:0000313" key="3">
    <source>
        <dbReference type="Proteomes" id="UP000477849"/>
    </source>
</evidence>
<keyword evidence="1" id="KW-1133">Transmembrane helix</keyword>
<reference evidence="2 3" key="1">
    <citation type="submission" date="2020-02" db="EMBL/GenBank/DDBJ databases">
        <title>Genome sequence of the type strain CCBAU10050 of Rhizobium daejeonense.</title>
        <authorList>
            <person name="Gao J."/>
            <person name="Sun J."/>
        </authorList>
    </citation>
    <scope>NUCLEOTIDE SEQUENCE [LARGE SCALE GENOMIC DNA]</scope>
    <source>
        <strain evidence="2 3">CCBAU10050</strain>
    </source>
</reference>
<keyword evidence="1" id="KW-0812">Transmembrane</keyword>
<comment type="caution">
    <text evidence="2">The sequence shown here is derived from an EMBL/GenBank/DDBJ whole genome shotgun (WGS) entry which is preliminary data.</text>
</comment>
<organism evidence="2 3">
    <name type="scientific">Rhizobium daejeonense</name>
    <dbReference type="NCBI Taxonomy" id="240521"/>
    <lineage>
        <taxon>Bacteria</taxon>
        <taxon>Pseudomonadati</taxon>
        <taxon>Pseudomonadota</taxon>
        <taxon>Alphaproteobacteria</taxon>
        <taxon>Hyphomicrobiales</taxon>
        <taxon>Rhizobiaceae</taxon>
        <taxon>Rhizobium/Agrobacterium group</taxon>
        <taxon>Rhizobium</taxon>
    </lineage>
</organism>
<evidence type="ECO:0000256" key="1">
    <source>
        <dbReference type="SAM" id="Phobius"/>
    </source>
</evidence>
<keyword evidence="1" id="KW-0472">Membrane</keyword>
<evidence type="ECO:0000313" key="2">
    <source>
        <dbReference type="EMBL" id="NGO64252.1"/>
    </source>
</evidence>
<dbReference type="AlphaFoldDB" id="A0A6M1RSA9"/>
<proteinExistence type="predicted"/>